<dbReference type="AlphaFoldDB" id="A0A2P2P0M8"/>
<proteinExistence type="predicted"/>
<name>A0A2P2P0M8_RHIMU</name>
<reference evidence="1" key="1">
    <citation type="submission" date="2018-02" db="EMBL/GenBank/DDBJ databases">
        <title>Rhizophora mucronata_Transcriptome.</title>
        <authorList>
            <person name="Meera S.P."/>
            <person name="Sreeshan A."/>
            <person name="Augustine A."/>
        </authorList>
    </citation>
    <scope>NUCLEOTIDE SEQUENCE</scope>
    <source>
        <tissue evidence="1">Leaf</tissue>
    </source>
</reference>
<protein>
    <submittedName>
        <fullName evidence="1">Uncharacterized protein</fullName>
    </submittedName>
</protein>
<organism evidence="1">
    <name type="scientific">Rhizophora mucronata</name>
    <name type="common">Asiatic mangrove</name>
    <dbReference type="NCBI Taxonomy" id="61149"/>
    <lineage>
        <taxon>Eukaryota</taxon>
        <taxon>Viridiplantae</taxon>
        <taxon>Streptophyta</taxon>
        <taxon>Embryophyta</taxon>
        <taxon>Tracheophyta</taxon>
        <taxon>Spermatophyta</taxon>
        <taxon>Magnoliopsida</taxon>
        <taxon>eudicotyledons</taxon>
        <taxon>Gunneridae</taxon>
        <taxon>Pentapetalae</taxon>
        <taxon>rosids</taxon>
        <taxon>fabids</taxon>
        <taxon>Malpighiales</taxon>
        <taxon>Rhizophoraceae</taxon>
        <taxon>Rhizophora</taxon>
    </lineage>
</organism>
<evidence type="ECO:0000313" key="1">
    <source>
        <dbReference type="EMBL" id="MBX48340.1"/>
    </source>
</evidence>
<accession>A0A2P2P0M8</accession>
<dbReference type="EMBL" id="GGEC01067856">
    <property type="protein sequence ID" value="MBX48340.1"/>
    <property type="molecule type" value="Transcribed_RNA"/>
</dbReference>
<sequence length="75" mass="7940">MVDPIHGVATRVKCKITNSSRRIDVANSGEFGHLVAGNVAVLAAAGILKELAGKNRVKIRHAHLHGVDVIVVIII</sequence>